<evidence type="ECO:0000256" key="1">
    <source>
        <dbReference type="SAM" id="MobiDB-lite"/>
    </source>
</evidence>
<comment type="caution">
    <text evidence="4">The sequence shown here is derived from an EMBL/GenBank/DDBJ whole genome shotgun (WGS) entry which is preliminary data.</text>
</comment>
<evidence type="ECO:0000256" key="2">
    <source>
        <dbReference type="SAM" id="Phobius"/>
    </source>
</evidence>
<name>A0ABT7M2H6_9PSEU</name>
<evidence type="ECO:0000313" key="4">
    <source>
        <dbReference type="EMBL" id="MDL5154868.1"/>
    </source>
</evidence>
<dbReference type="EMBL" id="JASVWF010000001">
    <property type="protein sequence ID" value="MDL5154868.1"/>
    <property type="molecule type" value="Genomic_DNA"/>
</dbReference>
<sequence>MIAGGARRTLLHLLVTAVVALLPALVTAGGAHAAPRQGPTGTVTLTVDAAPRVVGPETTEVTITGRVTNRGPVPVRDLGVRVQRGAAVAADREVDRALGGAISPDPSAGAPPFTPVAGVLDPGDEAPVTLRVPPAALALPGPGVYPLVVEVNGTPGTDTAPERLAALRFLLPVTGLPGRPAAAPTPGAVSLLYPLSDRPRRLAVPPGSPTLLADDSLAASFAPGGRLDGLVTALARAAPPGSPAAAATCLAVDADLLETARDMSAGYEVTSPTGPRPGTGADAAGRWLAAVQATARGRCVVALPYADADLLATSRGNMSDLTTSARTLGERRTADLLGVSPVPGTTVPVGGLLDERSLADLVTGGARALVVDGSTLTGGVPPGGTGRFAGGDGSTLAVATDPLAARALAEDPATGPAGGALATQDALAVTALRSLAGPDQPPAPPRTTVLAPPPVWGADATAAAALLAGITDLARRGLVVPTDVGTLVARTAGTAAPVALGPGDRAAVSDQSPAILDEIRGVRDDQRDLLAASRQDRAGAPTPSDYVQPLTGALLRSLSAAGRGDPALQRAAADDVAAQMRTLRGMVRVIQPAGTYSLGSSDAPLLLTVENQLPVAVDVTVALEPTPGVRASPVGVRQVPAFGSYQFQVALDVERSGPFTIDATARTPGGEALGPTARLLLRSTAYGTITVWLTASAAVVLVILASLRVALRVRTARREQRSRRRRRSTTPSDGPDGGPTDTTGPGGAGTTEDGDRPLQAR</sequence>
<accession>A0ABT7M2H6</accession>
<dbReference type="Pfam" id="PF19516">
    <property type="entry name" value="DUF6049"/>
    <property type="match status" value="1"/>
</dbReference>
<feature type="region of interest" description="Disordered" evidence="1">
    <location>
        <begin position="715"/>
        <end position="761"/>
    </location>
</feature>
<keyword evidence="3" id="KW-0732">Signal</keyword>
<keyword evidence="5" id="KW-1185">Reference proteome</keyword>
<protein>
    <recommendedName>
        <fullName evidence="6">Glycoprotein</fullName>
    </recommendedName>
</protein>
<feature type="compositionally biased region" description="Low complexity" evidence="1">
    <location>
        <begin position="729"/>
        <end position="743"/>
    </location>
</feature>
<feature type="signal peptide" evidence="3">
    <location>
        <begin position="1"/>
        <end position="33"/>
    </location>
</feature>
<keyword evidence="2" id="KW-1133">Transmembrane helix</keyword>
<evidence type="ECO:0000313" key="5">
    <source>
        <dbReference type="Proteomes" id="UP001231924"/>
    </source>
</evidence>
<gene>
    <name evidence="4" type="ORF">QRT03_02790</name>
</gene>
<feature type="chain" id="PRO_5046902655" description="Glycoprotein" evidence="3">
    <location>
        <begin position="34"/>
        <end position="761"/>
    </location>
</feature>
<keyword evidence="2" id="KW-0812">Transmembrane</keyword>
<organism evidence="4 5">
    <name type="scientific">Actinomycetospora termitidis</name>
    <dbReference type="NCBI Taxonomy" id="3053470"/>
    <lineage>
        <taxon>Bacteria</taxon>
        <taxon>Bacillati</taxon>
        <taxon>Actinomycetota</taxon>
        <taxon>Actinomycetes</taxon>
        <taxon>Pseudonocardiales</taxon>
        <taxon>Pseudonocardiaceae</taxon>
        <taxon>Actinomycetospora</taxon>
    </lineage>
</organism>
<proteinExistence type="predicted"/>
<keyword evidence="2" id="KW-0472">Membrane</keyword>
<evidence type="ECO:0008006" key="6">
    <source>
        <dbReference type="Google" id="ProtNLM"/>
    </source>
</evidence>
<dbReference type="Proteomes" id="UP001231924">
    <property type="component" value="Unassembled WGS sequence"/>
</dbReference>
<feature type="transmembrane region" description="Helical" evidence="2">
    <location>
        <begin position="689"/>
        <end position="711"/>
    </location>
</feature>
<dbReference type="RefSeq" id="WP_286050927.1">
    <property type="nucleotide sequence ID" value="NZ_JASVWF010000001.1"/>
</dbReference>
<dbReference type="InterPro" id="IPR046112">
    <property type="entry name" value="DUF6049"/>
</dbReference>
<reference evidence="4 5" key="1">
    <citation type="submission" date="2023-06" db="EMBL/GenBank/DDBJ databases">
        <title>Actinomycetospora Odt1-22.</title>
        <authorList>
            <person name="Supong K."/>
        </authorList>
    </citation>
    <scope>NUCLEOTIDE SEQUENCE [LARGE SCALE GENOMIC DNA]</scope>
    <source>
        <strain evidence="4 5">Odt1-22</strain>
    </source>
</reference>
<evidence type="ECO:0000256" key="3">
    <source>
        <dbReference type="SAM" id="SignalP"/>
    </source>
</evidence>